<keyword evidence="2" id="KW-0723">Serine/threonine-protein kinase</keyword>
<evidence type="ECO:0000256" key="6">
    <source>
        <dbReference type="ARBA" id="ARBA00022840"/>
    </source>
</evidence>
<dbReference type="InterPro" id="IPR000719">
    <property type="entry name" value="Prot_kinase_dom"/>
</dbReference>
<feature type="domain" description="Protein kinase" evidence="9">
    <location>
        <begin position="1"/>
        <end position="73"/>
    </location>
</feature>
<dbReference type="GO" id="GO:0005524">
    <property type="term" value="F:ATP binding"/>
    <property type="evidence" value="ECO:0007669"/>
    <property type="project" value="UniProtKB-KW"/>
</dbReference>
<dbReference type="KEGG" id="fme:FOMMEDRAFT_163439"/>
<protein>
    <recommendedName>
        <fullName evidence="1">non-specific serine/threonine protein kinase</fullName>
        <ecNumber evidence="1">2.7.11.1</ecNumber>
    </recommendedName>
</protein>
<evidence type="ECO:0000256" key="3">
    <source>
        <dbReference type="ARBA" id="ARBA00022679"/>
    </source>
</evidence>
<accession>R7SIJ7</accession>
<sequence length="73" mass="8649">MYMVIMDYVEGTSLYFTQEELRDREKIYNDVERAVKLLHEQDLVFGDLRVQNIVSRPDGGAMLIDFDWYGLQV</sequence>
<dbReference type="RefSeq" id="XP_007272308.1">
    <property type="nucleotide sequence ID" value="XM_007272246.1"/>
</dbReference>
<dbReference type="EMBL" id="JH718598">
    <property type="protein sequence ID" value="EJC97429.1"/>
    <property type="molecule type" value="Genomic_DNA"/>
</dbReference>
<dbReference type="Gene3D" id="1.10.510.10">
    <property type="entry name" value="Transferase(Phosphotransferase) domain 1"/>
    <property type="match status" value="1"/>
</dbReference>
<dbReference type="PROSITE" id="PS50011">
    <property type="entry name" value="PROTEIN_KINASE_DOM"/>
    <property type="match status" value="1"/>
</dbReference>
<keyword evidence="3" id="KW-0808">Transferase</keyword>
<keyword evidence="11" id="KW-1185">Reference proteome</keyword>
<evidence type="ECO:0000256" key="5">
    <source>
        <dbReference type="ARBA" id="ARBA00022777"/>
    </source>
</evidence>
<evidence type="ECO:0000256" key="4">
    <source>
        <dbReference type="ARBA" id="ARBA00022741"/>
    </source>
</evidence>
<evidence type="ECO:0000256" key="8">
    <source>
        <dbReference type="ARBA" id="ARBA00048679"/>
    </source>
</evidence>
<keyword evidence="6" id="KW-0067">ATP-binding</keyword>
<dbReference type="InterPro" id="IPR018934">
    <property type="entry name" value="RIO_dom"/>
</dbReference>
<keyword evidence="5" id="KW-0418">Kinase</keyword>
<evidence type="ECO:0000256" key="7">
    <source>
        <dbReference type="ARBA" id="ARBA00047899"/>
    </source>
</evidence>
<dbReference type="AlphaFoldDB" id="R7SIJ7"/>
<evidence type="ECO:0000313" key="10">
    <source>
        <dbReference type="EMBL" id="EJC97429.1"/>
    </source>
</evidence>
<name>R7SIJ7_FOMME</name>
<gene>
    <name evidence="10" type="ORF">FOMMEDRAFT_163439</name>
</gene>
<dbReference type="SUPFAM" id="SSF56112">
    <property type="entry name" value="Protein kinase-like (PK-like)"/>
    <property type="match status" value="1"/>
</dbReference>
<dbReference type="InterPro" id="IPR011009">
    <property type="entry name" value="Kinase-like_dom_sf"/>
</dbReference>
<evidence type="ECO:0000256" key="1">
    <source>
        <dbReference type="ARBA" id="ARBA00012513"/>
    </source>
</evidence>
<dbReference type="Pfam" id="PF01163">
    <property type="entry name" value="RIO1"/>
    <property type="match status" value="1"/>
</dbReference>
<comment type="catalytic activity">
    <reaction evidence="7">
        <text>L-threonyl-[protein] + ATP = O-phospho-L-threonyl-[protein] + ADP + H(+)</text>
        <dbReference type="Rhea" id="RHEA:46608"/>
        <dbReference type="Rhea" id="RHEA-COMP:11060"/>
        <dbReference type="Rhea" id="RHEA-COMP:11605"/>
        <dbReference type="ChEBI" id="CHEBI:15378"/>
        <dbReference type="ChEBI" id="CHEBI:30013"/>
        <dbReference type="ChEBI" id="CHEBI:30616"/>
        <dbReference type="ChEBI" id="CHEBI:61977"/>
        <dbReference type="ChEBI" id="CHEBI:456216"/>
        <dbReference type="EC" id="2.7.11.1"/>
    </reaction>
</comment>
<evidence type="ECO:0000259" key="9">
    <source>
        <dbReference type="PROSITE" id="PS50011"/>
    </source>
</evidence>
<evidence type="ECO:0000256" key="2">
    <source>
        <dbReference type="ARBA" id="ARBA00022527"/>
    </source>
</evidence>
<comment type="catalytic activity">
    <reaction evidence="8">
        <text>L-seryl-[protein] + ATP = O-phospho-L-seryl-[protein] + ADP + H(+)</text>
        <dbReference type="Rhea" id="RHEA:17989"/>
        <dbReference type="Rhea" id="RHEA-COMP:9863"/>
        <dbReference type="Rhea" id="RHEA-COMP:11604"/>
        <dbReference type="ChEBI" id="CHEBI:15378"/>
        <dbReference type="ChEBI" id="CHEBI:29999"/>
        <dbReference type="ChEBI" id="CHEBI:30616"/>
        <dbReference type="ChEBI" id="CHEBI:83421"/>
        <dbReference type="ChEBI" id="CHEBI:456216"/>
        <dbReference type="EC" id="2.7.11.1"/>
    </reaction>
</comment>
<organism evidence="10 11">
    <name type="scientific">Fomitiporia mediterranea (strain MF3/22)</name>
    <name type="common">Grapevine white-rot fungus</name>
    <dbReference type="NCBI Taxonomy" id="694068"/>
    <lineage>
        <taxon>Eukaryota</taxon>
        <taxon>Fungi</taxon>
        <taxon>Dikarya</taxon>
        <taxon>Basidiomycota</taxon>
        <taxon>Agaricomycotina</taxon>
        <taxon>Agaricomycetes</taxon>
        <taxon>Hymenochaetales</taxon>
        <taxon>Hymenochaetaceae</taxon>
        <taxon>Fomitiporia</taxon>
    </lineage>
</organism>
<reference evidence="11" key="1">
    <citation type="journal article" date="2012" name="Science">
        <title>The Paleozoic origin of enzymatic lignin decomposition reconstructed from 31 fungal genomes.</title>
        <authorList>
            <person name="Floudas D."/>
            <person name="Binder M."/>
            <person name="Riley R."/>
            <person name="Barry K."/>
            <person name="Blanchette R.A."/>
            <person name="Henrissat B."/>
            <person name="Martinez A.T."/>
            <person name="Otillar R."/>
            <person name="Spatafora J.W."/>
            <person name="Yadav J.S."/>
            <person name="Aerts A."/>
            <person name="Benoit I."/>
            <person name="Boyd A."/>
            <person name="Carlson A."/>
            <person name="Copeland A."/>
            <person name="Coutinho P.M."/>
            <person name="de Vries R.P."/>
            <person name="Ferreira P."/>
            <person name="Findley K."/>
            <person name="Foster B."/>
            <person name="Gaskell J."/>
            <person name="Glotzer D."/>
            <person name="Gorecki P."/>
            <person name="Heitman J."/>
            <person name="Hesse C."/>
            <person name="Hori C."/>
            <person name="Igarashi K."/>
            <person name="Jurgens J.A."/>
            <person name="Kallen N."/>
            <person name="Kersten P."/>
            <person name="Kohler A."/>
            <person name="Kuees U."/>
            <person name="Kumar T.K.A."/>
            <person name="Kuo A."/>
            <person name="LaButti K."/>
            <person name="Larrondo L.F."/>
            <person name="Lindquist E."/>
            <person name="Ling A."/>
            <person name="Lombard V."/>
            <person name="Lucas S."/>
            <person name="Lundell T."/>
            <person name="Martin R."/>
            <person name="McLaughlin D.J."/>
            <person name="Morgenstern I."/>
            <person name="Morin E."/>
            <person name="Murat C."/>
            <person name="Nagy L.G."/>
            <person name="Nolan M."/>
            <person name="Ohm R.A."/>
            <person name="Patyshakuliyeva A."/>
            <person name="Rokas A."/>
            <person name="Ruiz-Duenas F.J."/>
            <person name="Sabat G."/>
            <person name="Salamov A."/>
            <person name="Samejima M."/>
            <person name="Schmutz J."/>
            <person name="Slot J.C."/>
            <person name="St John F."/>
            <person name="Stenlid J."/>
            <person name="Sun H."/>
            <person name="Sun S."/>
            <person name="Syed K."/>
            <person name="Tsang A."/>
            <person name="Wiebenga A."/>
            <person name="Young D."/>
            <person name="Pisabarro A."/>
            <person name="Eastwood D.C."/>
            <person name="Martin F."/>
            <person name="Cullen D."/>
            <person name="Grigoriev I.V."/>
            <person name="Hibbett D.S."/>
        </authorList>
    </citation>
    <scope>NUCLEOTIDE SEQUENCE [LARGE SCALE GENOMIC DNA]</scope>
    <source>
        <strain evidence="11">MF3/22</strain>
    </source>
</reference>
<dbReference type="EC" id="2.7.11.1" evidence="1"/>
<keyword evidence="4" id="KW-0547">Nucleotide-binding</keyword>
<evidence type="ECO:0000313" key="11">
    <source>
        <dbReference type="Proteomes" id="UP000053630"/>
    </source>
</evidence>
<proteinExistence type="predicted"/>
<dbReference type="OrthoDB" id="4062651at2759"/>
<dbReference type="GO" id="GO:0004674">
    <property type="term" value="F:protein serine/threonine kinase activity"/>
    <property type="evidence" value="ECO:0007669"/>
    <property type="project" value="UniProtKB-KW"/>
</dbReference>
<dbReference type="Proteomes" id="UP000053630">
    <property type="component" value="Unassembled WGS sequence"/>
</dbReference>
<dbReference type="GeneID" id="18676016"/>